<evidence type="ECO:0000256" key="8">
    <source>
        <dbReference type="ARBA" id="ARBA00047899"/>
    </source>
</evidence>
<evidence type="ECO:0000313" key="15">
    <source>
        <dbReference type="Proteomes" id="UP000827721"/>
    </source>
</evidence>
<keyword evidence="7" id="KW-0325">Glycoprotein</keyword>
<keyword evidence="6 10" id="KW-0472">Membrane</keyword>
<name>A0ABQ8HE37_9ROSI</name>
<evidence type="ECO:0000256" key="6">
    <source>
        <dbReference type="ARBA" id="ARBA00023136"/>
    </source>
</evidence>
<protein>
    <recommendedName>
        <fullName evidence="2">non-specific serine/threonine protein kinase</fullName>
        <ecNumber evidence="2">2.7.11.1</ecNumber>
    </recommendedName>
</protein>
<feature type="chain" id="PRO_5046818002" description="non-specific serine/threonine protein kinase" evidence="11">
    <location>
        <begin position="31"/>
        <end position="335"/>
    </location>
</feature>
<feature type="domain" description="Wall-associated receptor kinase C-terminal" evidence="13">
    <location>
        <begin position="176"/>
        <end position="236"/>
    </location>
</feature>
<sequence length="335" mass="37538">MNSQRLCSSHFRSLLCFSLVILLRIQSSLSDDDPDDLSQSSCDVQFHCGNITVGYPFWGEPSRPQHCAAHQQLKLNCEDDGDHQLPTMEINGVYYRVLDISLEAQTLRIARKDYKSGICSPEYANTTINPELFDYSDGYQKLTFIYDCPSSPVLPVHFACPISNSVKYKDWSITAGANGPGACSASVVVPFPRKLNWTAMNNPSDLGQILKEGFVLAWKFGGVPCQDCANPEGSCGLWCRIILQQKVEDLHRHYSCSGGDNNNPQHFSHKSLWKKLYIRYEMNFQLFFSSAFLSLLCFILVTLAKVQSSSSNPDMSQSSCDVQFHCGNITVGYFL</sequence>
<comment type="catalytic activity">
    <reaction evidence="9">
        <text>L-seryl-[protein] + ATP = O-phospho-L-seryl-[protein] + ADP + H(+)</text>
        <dbReference type="Rhea" id="RHEA:17989"/>
        <dbReference type="Rhea" id="RHEA-COMP:9863"/>
        <dbReference type="Rhea" id="RHEA-COMP:11604"/>
        <dbReference type="ChEBI" id="CHEBI:15378"/>
        <dbReference type="ChEBI" id="CHEBI:29999"/>
        <dbReference type="ChEBI" id="CHEBI:30616"/>
        <dbReference type="ChEBI" id="CHEBI:83421"/>
        <dbReference type="ChEBI" id="CHEBI:456216"/>
        <dbReference type="EC" id="2.7.11.1"/>
    </reaction>
</comment>
<evidence type="ECO:0000256" key="7">
    <source>
        <dbReference type="ARBA" id="ARBA00023180"/>
    </source>
</evidence>
<evidence type="ECO:0000256" key="5">
    <source>
        <dbReference type="ARBA" id="ARBA00022989"/>
    </source>
</evidence>
<evidence type="ECO:0000256" key="11">
    <source>
        <dbReference type="SAM" id="SignalP"/>
    </source>
</evidence>
<proteinExistence type="predicted"/>
<keyword evidence="3 10" id="KW-0812">Transmembrane</keyword>
<gene>
    <name evidence="14" type="ORF">JRO89_XS11G0009100</name>
</gene>
<comment type="catalytic activity">
    <reaction evidence="8">
        <text>L-threonyl-[protein] + ATP = O-phospho-L-threonyl-[protein] + ADP + H(+)</text>
        <dbReference type="Rhea" id="RHEA:46608"/>
        <dbReference type="Rhea" id="RHEA-COMP:11060"/>
        <dbReference type="Rhea" id="RHEA-COMP:11605"/>
        <dbReference type="ChEBI" id="CHEBI:15378"/>
        <dbReference type="ChEBI" id="CHEBI:30013"/>
        <dbReference type="ChEBI" id="CHEBI:30616"/>
        <dbReference type="ChEBI" id="CHEBI:61977"/>
        <dbReference type="ChEBI" id="CHEBI:456216"/>
        <dbReference type="EC" id="2.7.11.1"/>
    </reaction>
</comment>
<dbReference type="InterPro" id="IPR032872">
    <property type="entry name" value="WAK_assoc_C"/>
</dbReference>
<evidence type="ECO:0000256" key="1">
    <source>
        <dbReference type="ARBA" id="ARBA00004167"/>
    </source>
</evidence>
<evidence type="ECO:0000256" key="4">
    <source>
        <dbReference type="ARBA" id="ARBA00022729"/>
    </source>
</evidence>
<reference evidence="14 15" key="1">
    <citation type="submission" date="2021-02" db="EMBL/GenBank/DDBJ databases">
        <title>Plant Genome Project.</title>
        <authorList>
            <person name="Zhang R.-G."/>
        </authorList>
    </citation>
    <scope>NUCLEOTIDE SEQUENCE [LARGE SCALE GENOMIC DNA]</scope>
    <source>
        <tissue evidence="14">Leaves</tissue>
    </source>
</reference>
<evidence type="ECO:0000256" key="9">
    <source>
        <dbReference type="ARBA" id="ARBA00048679"/>
    </source>
</evidence>
<feature type="transmembrane region" description="Helical" evidence="10">
    <location>
        <begin position="284"/>
        <end position="306"/>
    </location>
</feature>
<comment type="subcellular location">
    <subcellularLocation>
        <location evidence="1">Membrane</location>
        <topology evidence="1">Single-pass membrane protein</topology>
    </subcellularLocation>
</comment>
<evidence type="ECO:0000256" key="3">
    <source>
        <dbReference type="ARBA" id="ARBA00022692"/>
    </source>
</evidence>
<evidence type="ECO:0000256" key="10">
    <source>
        <dbReference type="SAM" id="Phobius"/>
    </source>
</evidence>
<feature type="signal peptide" evidence="11">
    <location>
        <begin position="1"/>
        <end position="30"/>
    </location>
</feature>
<keyword evidence="5 10" id="KW-1133">Transmembrane helix</keyword>
<dbReference type="PANTHER" id="PTHR33138:SF11">
    <property type="entry name" value="KINASE-LIKE PROTEIN"/>
    <property type="match status" value="1"/>
</dbReference>
<keyword evidence="15" id="KW-1185">Reference proteome</keyword>
<evidence type="ECO:0000313" key="14">
    <source>
        <dbReference type="EMBL" id="KAH7556899.1"/>
    </source>
</evidence>
<evidence type="ECO:0000256" key="2">
    <source>
        <dbReference type="ARBA" id="ARBA00012513"/>
    </source>
</evidence>
<accession>A0ABQ8HE37</accession>
<dbReference type="Pfam" id="PF13947">
    <property type="entry name" value="GUB_WAK_bind"/>
    <property type="match status" value="1"/>
</dbReference>
<dbReference type="Proteomes" id="UP000827721">
    <property type="component" value="Unassembled WGS sequence"/>
</dbReference>
<feature type="domain" description="Wall-associated receptor kinase galacturonan-binding" evidence="12">
    <location>
        <begin position="44"/>
        <end position="111"/>
    </location>
</feature>
<organism evidence="14 15">
    <name type="scientific">Xanthoceras sorbifolium</name>
    <dbReference type="NCBI Taxonomy" id="99658"/>
    <lineage>
        <taxon>Eukaryota</taxon>
        <taxon>Viridiplantae</taxon>
        <taxon>Streptophyta</taxon>
        <taxon>Embryophyta</taxon>
        <taxon>Tracheophyta</taxon>
        <taxon>Spermatophyta</taxon>
        <taxon>Magnoliopsida</taxon>
        <taxon>eudicotyledons</taxon>
        <taxon>Gunneridae</taxon>
        <taxon>Pentapetalae</taxon>
        <taxon>rosids</taxon>
        <taxon>malvids</taxon>
        <taxon>Sapindales</taxon>
        <taxon>Sapindaceae</taxon>
        <taxon>Xanthoceroideae</taxon>
        <taxon>Xanthoceras</taxon>
    </lineage>
</organism>
<dbReference type="PANTHER" id="PTHR33138">
    <property type="entry name" value="OS01G0690200 PROTEIN"/>
    <property type="match status" value="1"/>
</dbReference>
<keyword evidence="4 11" id="KW-0732">Signal</keyword>
<dbReference type="EC" id="2.7.11.1" evidence="2"/>
<dbReference type="EMBL" id="JAFEMO010000011">
    <property type="protein sequence ID" value="KAH7556899.1"/>
    <property type="molecule type" value="Genomic_DNA"/>
</dbReference>
<dbReference type="InterPro" id="IPR025287">
    <property type="entry name" value="WAK_GUB"/>
</dbReference>
<dbReference type="Pfam" id="PF14380">
    <property type="entry name" value="WAK_assoc"/>
    <property type="match status" value="1"/>
</dbReference>
<comment type="caution">
    <text evidence="14">The sequence shown here is derived from an EMBL/GenBank/DDBJ whole genome shotgun (WGS) entry which is preliminary data.</text>
</comment>
<evidence type="ECO:0000259" key="12">
    <source>
        <dbReference type="Pfam" id="PF13947"/>
    </source>
</evidence>
<evidence type="ECO:0000259" key="13">
    <source>
        <dbReference type="Pfam" id="PF14380"/>
    </source>
</evidence>